<reference evidence="2 3" key="1">
    <citation type="submission" date="2016-02" db="EMBL/GenBank/DDBJ databases">
        <title>Discovery of a natural microsporidian pathogen with a broad tissue tropism in Caenorhabditis elegans.</title>
        <authorList>
            <person name="Luallen R.J."/>
            <person name="Reinke A.W."/>
            <person name="Tong L."/>
            <person name="Botts M.R."/>
            <person name="Felix M.-A."/>
            <person name="Troemel E.R."/>
        </authorList>
    </citation>
    <scope>NUCLEOTIDE SEQUENCE [LARGE SCALE GENOMIC DNA]</scope>
    <source>
        <strain evidence="2 3">JUm2807</strain>
    </source>
</reference>
<dbReference type="RefSeq" id="XP_067544895.1">
    <property type="nucleotide sequence ID" value="XM_067689005.1"/>
</dbReference>
<comment type="caution">
    <text evidence="2">The sequence shown here is derived from an EMBL/GenBank/DDBJ whole genome shotgun (WGS) entry which is preliminary data.</text>
</comment>
<evidence type="ECO:0000313" key="2">
    <source>
        <dbReference type="EMBL" id="OAG31174.1"/>
    </source>
</evidence>
<dbReference type="EMBL" id="LTDL01000021">
    <property type="protein sequence ID" value="OAG31174.1"/>
    <property type="molecule type" value="Genomic_DNA"/>
</dbReference>
<evidence type="ECO:0000313" key="3">
    <source>
        <dbReference type="Proteomes" id="UP000185944"/>
    </source>
</evidence>
<dbReference type="VEuPathDB" id="MicrosporidiaDB:NEDG_01587"/>
<accession>A0A177EGS8</accession>
<feature type="chain" id="PRO_5008060386" evidence="1">
    <location>
        <begin position="35"/>
        <end position="497"/>
    </location>
</feature>
<sequence>MGDIVGHMQHTVKKRVSLASGSFLLLWILQRCLVYSCTDQVDLENVPLSKLLPKSSTENPYPAFPKTKTSLIGLIHQMAEKAREKDTCWNKSYIYLSECTQENMQNTIVGERRFKHFIIYPRDSSYQHKIVSSVLIYLHTLINHHTVDDVSTELLEQQKEKILALFQKEVGILNQTSQWRMCEAGLEDLAAHLTNIARTLKHDPSTDFSWYTIFSGAAGACTAVKEEILARESATHQVGVLVDIFQRIKTWRIDSLSICALSFNTETTTAQTLQTKAKNLTKNKVAWKSLSLEGVSAEVMGCVFGFFFFDALFSLSIYNTALQSLSTLEYLDTPSIEHVSLFRIGRGESTGLGEQQSPVGVAPLARLLARAKTTIGLPFWLVFQVLEKHHLCLSQTLAQIYLRDLSKTELHHEFRAPRMLHFCQKNGFAEIKLIFMWEEEISLAEVMLIHQTARANGLGLSNLSIYCTNSEEVRKLIRQTKDTSIYSRLKKLSINTL</sequence>
<name>A0A177EGS8_9MICR</name>
<organism evidence="2 3">
    <name type="scientific">Nematocida displodere</name>
    <dbReference type="NCBI Taxonomy" id="1805483"/>
    <lineage>
        <taxon>Eukaryota</taxon>
        <taxon>Fungi</taxon>
        <taxon>Fungi incertae sedis</taxon>
        <taxon>Microsporidia</taxon>
        <taxon>Nematocida</taxon>
    </lineage>
</organism>
<evidence type="ECO:0000256" key="1">
    <source>
        <dbReference type="SAM" id="SignalP"/>
    </source>
</evidence>
<dbReference type="GeneID" id="93647937"/>
<dbReference type="AlphaFoldDB" id="A0A177EGS8"/>
<keyword evidence="3" id="KW-1185">Reference proteome</keyword>
<protein>
    <submittedName>
        <fullName evidence="2">Uncharacterized protein</fullName>
    </submittedName>
</protein>
<keyword evidence="1" id="KW-0732">Signal</keyword>
<gene>
    <name evidence="2" type="ORF">NEDG_01587</name>
</gene>
<feature type="signal peptide" evidence="1">
    <location>
        <begin position="1"/>
        <end position="34"/>
    </location>
</feature>
<proteinExistence type="predicted"/>
<dbReference type="Proteomes" id="UP000185944">
    <property type="component" value="Unassembled WGS sequence"/>
</dbReference>